<dbReference type="InterPro" id="IPR008979">
    <property type="entry name" value="Galactose-bd-like_sf"/>
</dbReference>
<evidence type="ECO:0000313" key="3">
    <source>
        <dbReference type="EMBL" id="EKA59828.1"/>
    </source>
</evidence>
<dbReference type="eggNOG" id="COG0515">
    <property type="taxonomic scope" value="Bacteria"/>
</dbReference>
<dbReference type="Gene3D" id="2.60.120.260">
    <property type="entry name" value="Galactose-binding domain-like"/>
    <property type="match status" value="1"/>
</dbReference>
<comment type="caution">
    <text evidence="3">The sequence shown here is derived from an EMBL/GenBank/DDBJ whole genome shotgun (WGS) entry which is preliminary data.</text>
</comment>
<feature type="transmembrane region" description="Helical" evidence="2">
    <location>
        <begin position="76"/>
        <end position="95"/>
    </location>
</feature>
<feature type="region of interest" description="Disordered" evidence="1">
    <location>
        <begin position="1"/>
        <end position="50"/>
    </location>
</feature>
<name>K1EKH6_9MICO</name>
<gene>
    <name evidence="3" type="ORF">B277_16129</name>
</gene>
<organism evidence="3 4">
    <name type="scientific">Janibacter hoylei PVAS-1</name>
    <dbReference type="NCBI Taxonomy" id="1210046"/>
    <lineage>
        <taxon>Bacteria</taxon>
        <taxon>Bacillati</taxon>
        <taxon>Actinomycetota</taxon>
        <taxon>Actinomycetes</taxon>
        <taxon>Micrococcales</taxon>
        <taxon>Intrasporangiaceae</taxon>
        <taxon>Janibacter</taxon>
    </lineage>
</organism>
<protein>
    <recommendedName>
        <fullName evidence="5">Serine/threonine protein kinase</fullName>
    </recommendedName>
</protein>
<sequence>AGGKVIGDRLGKAARTAGDRSKEAIHDARQRREAIRKDQRTRSSLGAAPVTAELEAPAPLLPASAGAPPSRSQSNLVLALMAGLVLVACVIGGLGSSRIGSGTDLGKILGGDETTAVQTTQSSDSGSEGDGSGEPFGIINAAGFDPPPGDGVEHNAEVQRVYDGSPQTVWTTEGYNSETFGGVKQGVGITVDLGQAQKISSVTLDLPTSAQATVYAGDQATNSGTEIGKTEGRTGQVVLEPQSEVTAQYVTIWFTSLAPSDDGRYRASLGEVTVR</sequence>
<evidence type="ECO:0000256" key="2">
    <source>
        <dbReference type="SAM" id="Phobius"/>
    </source>
</evidence>
<dbReference type="AlphaFoldDB" id="K1EKH6"/>
<evidence type="ECO:0008006" key="5">
    <source>
        <dbReference type="Google" id="ProtNLM"/>
    </source>
</evidence>
<dbReference type="EMBL" id="ALWX01000103">
    <property type="protein sequence ID" value="EKA59828.1"/>
    <property type="molecule type" value="Genomic_DNA"/>
</dbReference>
<keyword evidence="2" id="KW-1133">Transmembrane helix</keyword>
<evidence type="ECO:0000256" key="1">
    <source>
        <dbReference type="SAM" id="MobiDB-lite"/>
    </source>
</evidence>
<feature type="non-terminal residue" evidence="3">
    <location>
        <position position="1"/>
    </location>
</feature>
<feature type="region of interest" description="Disordered" evidence="1">
    <location>
        <begin position="115"/>
        <end position="152"/>
    </location>
</feature>
<dbReference type="PATRIC" id="fig|1210046.3.peg.3079"/>
<keyword evidence="2" id="KW-0812">Transmembrane</keyword>
<accession>K1EKH6</accession>
<dbReference type="SUPFAM" id="SSF49785">
    <property type="entry name" value="Galactose-binding domain-like"/>
    <property type="match status" value="1"/>
</dbReference>
<evidence type="ECO:0000313" key="4">
    <source>
        <dbReference type="Proteomes" id="UP000004474"/>
    </source>
</evidence>
<dbReference type="Proteomes" id="UP000004474">
    <property type="component" value="Unassembled WGS sequence"/>
</dbReference>
<keyword evidence="2" id="KW-0472">Membrane</keyword>
<reference evidence="3 4" key="1">
    <citation type="journal article" date="2012" name="J. Bacteriol.">
        <title>Genome Sequence of Janibacter hoylei MTCC8307, Isolated from the Stratospheric Air.</title>
        <authorList>
            <person name="Pawar S.P."/>
            <person name="Dhotre D.P."/>
            <person name="Shetty S.A."/>
            <person name="Chowdhury S.P."/>
            <person name="Chaudhari B.L."/>
            <person name="Shouche Y.S."/>
        </authorList>
    </citation>
    <scope>NUCLEOTIDE SEQUENCE [LARGE SCALE GENOMIC DNA]</scope>
    <source>
        <strain evidence="3 4">PVAS-1</strain>
    </source>
</reference>
<proteinExistence type="predicted"/>
<feature type="compositionally biased region" description="Basic and acidic residues" evidence="1">
    <location>
        <begin position="1"/>
        <end position="41"/>
    </location>
</feature>